<dbReference type="RefSeq" id="WP_073135588.1">
    <property type="nucleotide sequence ID" value="NZ_FQZF01000015.1"/>
</dbReference>
<keyword evidence="3" id="KW-1185">Reference proteome</keyword>
<accession>A0A1M6JW52</accession>
<dbReference type="AlphaFoldDB" id="A0A1M6JW52"/>
<proteinExistence type="predicted"/>
<name>A0A1M6JW52_9PROT</name>
<organism evidence="2 3">
    <name type="scientific">Muricoccus roseus</name>
    <dbReference type="NCBI Taxonomy" id="198092"/>
    <lineage>
        <taxon>Bacteria</taxon>
        <taxon>Pseudomonadati</taxon>
        <taxon>Pseudomonadota</taxon>
        <taxon>Alphaproteobacteria</taxon>
        <taxon>Acetobacterales</taxon>
        <taxon>Roseomonadaceae</taxon>
        <taxon>Muricoccus</taxon>
    </lineage>
</organism>
<protein>
    <recommendedName>
        <fullName evidence="4">DUF4087 domain-containing protein</fullName>
    </recommendedName>
</protein>
<evidence type="ECO:0000256" key="1">
    <source>
        <dbReference type="SAM" id="SignalP"/>
    </source>
</evidence>
<dbReference type="Proteomes" id="UP000184387">
    <property type="component" value="Unassembled WGS sequence"/>
</dbReference>
<evidence type="ECO:0000313" key="2">
    <source>
        <dbReference type="EMBL" id="SHJ50888.1"/>
    </source>
</evidence>
<reference evidence="2 3" key="1">
    <citation type="submission" date="2016-11" db="EMBL/GenBank/DDBJ databases">
        <authorList>
            <person name="Jaros S."/>
            <person name="Januszkiewicz K."/>
            <person name="Wedrychowicz H."/>
        </authorList>
    </citation>
    <scope>NUCLEOTIDE SEQUENCE [LARGE SCALE GENOMIC DNA]</scope>
    <source>
        <strain evidence="2 3">DSM 14916</strain>
    </source>
</reference>
<dbReference type="EMBL" id="FQZF01000015">
    <property type="protein sequence ID" value="SHJ50888.1"/>
    <property type="molecule type" value="Genomic_DNA"/>
</dbReference>
<dbReference type="InterPro" id="IPR025145">
    <property type="entry name" value="DUF4087"/>
</dbReference>
<feature type="chain" id="PRO_5013268830" description="DUF4087 domain-containing protein" evidence="1">
    <location>
        <begin position="23"/>
        <end position="121"/>
    </location>
</feature>
<feature type="signal peptide" evidence="1">
    <location>
        <begin position="1"/>
        <end position="22"/>
    </location>
</feature>
<gene>
    <name evidence="2" type="ORF">SAMN02745194_02718</name>
</gene>
<dbReference type="STRING" id="198092.SAMN02745194_02718"/>
<keyword evidence="1" id="KW-0732">Signal</keyword>
<evidence type="ECO:0000313" key="3">
    <source>
        <dbReference type="Proteomes" id="UP000184387"/>
    </source>
</evidence>
<sequence length="121" mass="12886">MAGRAALLALPALVILAGAAGAAERRCGWLWNPTPGNFWLEDRDGRWVLSAMGAVAVPGMDSIPDMTVRGWVATNGAYGYGCACLVVEADRTGRRVRRLISAEPLPLSRCQEDPSLPPPRG</sequence>
<evidence type="ECO:0008006" key="4">
    <source>
        <dbReference type="Google" id="ProtNLM"/>
    </source>
</evidence>
<dbReference type="Pfam" id="PF13316">
    <property type="entry name" value="DUF4087"/>
    <property type="match status" value="1"/>
</dbReference>